<sequence>MTDATEPVEVAPRDLRIDLFPHQRDYAIRWADIDRYGHLNNAVQYLMMDTLINDFVADAAGMPPHHLPAVGLVVETGCLYLQEILPTHQLRLGLRCLKVGSSSIRYQVGFFVDTSESPAAVAKFSVVYADLETRRPSSIPEAVRAAAEAIR</sequence>
<proteinExistence type="inferred from homology"/>
<dbReference type="InterPro" id="IPR050563">
    <property type="entry name" value="4-hydroxybenzoyl-CoA_TE"/>
</dbReference>
<dbReference type="CDD" id="cd00586">
    <property type="entry name" value="4HBT"/>
    <property type="match status" value="1"/>
</dbReference>
<dbReference type="Proteomes" id="UP000655410">
    <property type="component" value="Unassembled WGS sequence"/>
</dbReference>
<keyword evidence="4" id="KW-1185">Reference proteome</keyword>
<reference evidence="4" key="1">
    <citation type="journal article" date="2019" name="Int. J. Syst. Evol. Microbiol.">
        <title>The Global Catalogue of Microorganisms (GCM) 10K type strain sequencing project: providing services to taxonomists for standard genome sequencing and annotation.</title>
        <authorList>
            <consortium name="The Broad Institute Genomics Platform"/>
            <consortium name="The Broad Institute Genome Sequencing Center for Infectious Disease"/>
            <person name="Wu L."/>
            <person name="Ma J."/>
        </authorList>
    </citation>
    <scope>NUCLEOTIDE SEQUENCE [LARGE SCALE GENOMIC DNA]</scope>
    <source>
        <strain evidence="4">CGMCC 4.7371</strain>
    </source>
</reference>
<comment type="similarity">
    <text evidence="1">Belongs to the 4-hydroxybenzoyl-CoA thioesterase family.</text>
</comment>
<dbReference type="GO" id="GO:0016787">
    <property type="term" value="F:hydrolase activity"/>
    <property type="evidence" value="ECO:0007669"/>
    <property type="project" value="UniProtKB-KW"/>
</dbReference>
<evidence type="ECO:0000313" key="3">
    <source>
        <dbReference type="EMBL" id="GGO89855.1"/>
    </source>
</evidence>
<dbReference type="Pfam" id="PF13279">
    <property type="entry name" value="4HBT_2"/>
    <property type="match status" value="1"/>
</dbReference>
<dbReference type="PANTHER" id="PTHR31793:SF27">
    <property type="entry name" value="NOVEL THIOESTERASE SUPERFAMILY DOMAIN AND SAPOSIN A-TYPE DOMAIN CONTAINING PROTEIN (0610012H03RIK)"/>
    <property type="match status" value="1"/>
</dbReference>
<evidence type="ECO:0000313" key="4">
    <source>
        <dbReference type="Proteomes" id="UP000655410"/>
    </source>
</evidence>
<dbReference type="InterPro" id="IPR029069">
    <property type="entry name" value="HotDog_dom_sf"/>
</dbReference>
<gene>
    <name evidence="3" type="ORF">GCM10011584_20310</name>
</gene>
<protein>
    <submittedName>
        <fullName evidence="3">Acyl-CoA hydrolase/thioesterase</fullName>
    </submittedName>
</protein>
<comment type="caution">
    <text evidence="3">The sequence shown here is derived from an EMBL/GenBank/DDBJ whole genome shotgun (WGS) entry which is preliminary data.</text>
</comment>
<dbReference type="RefSeq" id="WP_188783899.1">
    <property type="nucleotide sequence ID" value="NZ_BMNI01000004.1"/>
</dbReference>
<dbReference type="PANTHER" id="PTHR31793">
    <property type="entry name" value="4-HYDROXYBENZOYL-COA THIOESTERASE FAMILY MEMBER"/>
    <property type="match status" value="1"/>
</dbReference>
<dbReference type="SUPFAM" id="SSF54637">
    <property type="entry name" value="Thioesterase/thiol ester dehydrase-isomerase"/>
    <property type="match status" value="1"/>
</dbReference>
<evidence type="ECO:0000256" key="1">
    <source>
        <dbReference type="ARBA" id="ARBA00005953"/>
    </source>
</evidence>
<evidence type="ECO:0000256" key="2">
    <source>
        <dbReference type="ARBA" id="ARBA00022801"/>
    </source>
</evidence>
<dbReference type="EMBL" id="BMNI01000004">
    <property type="protein sequence ID" value="GGO89855.1"/>
    <property type="molecule type" value="Genomic_DNA"/>
</dbReference>
<keyword evidence="2 3" id="KW-0378">Hydrolase</keyword>
<dbReference type="Gene3D" id="3.10.129.10">
    <property type="entry name" value="Hotdog Thioesterase"/>
    <property type="match status" value="1"/>
</dbReference>
<name>A0ABQ2N9U3_9ACTN</name>
<organism evidence="3 4">
    <name type="scientific">Nocardioides phosphati</name>
    <dbReference type="NCBI Taxonomy" id="1867775"/>
    <lineage>
        <taxon>Bacteria</taxon>
        <taxon>Bacillati</taxon>
        <taxon>Actinomycetota</taxon>
        <taxon>Actinomycetes</taxon>
        <taxon>Propionibacteriales</taxon>
        <taxon>Nocardioidaceae</taxon>
        <taxon>Nocardioides</taxon>
    </lineage>
</organism>
<accession>A0ABQ2N9U3</accession>